<organism evidence="1 2">
    <name type="scientific">Klebsiella pneumoniae</name>
    <dbReference type="NCBI Taxonomy" id="573"/>
    <lineage>
        <taxon>Bacteria</taxon>
        <taxon>Pseudomonadati</taxon>
        <taxon>Pseudomonadota</taxon>
        <taxon>Gammaproteobacteria</taxon>
        <taxon>Enterobacterales</taxon>
        <taxon>Enterobacteriaceae</taxon>
        <taxon>Klebsiella/Raoultella group</taxon>
        <taxon>Klebsiella</taxon>
        <taxon>Klebsiella pneumoniae complex</taxon>
    </lineage>
</organism>
<dbReference type="AlphaFoldDB" id="A0A2X3IYR0"/>
<evidence type="ECO:0000313" key="2">
    <source>
        <dbReference type="Proteomes" id="UP000250675"/>
    </source>
</evidence>
<name>A0A2X3IYR0_KLEPN</name>
<protein>
    <submittedName>
        <fullName evidence="1">Uncharacterized protein</fullName>
    </submittedName>
</protein>
<proteinExistence type="predicted"/>
<dbReference type="Proteomes" id="UP000250675">
    <property type="component" value="Unassembled WGS sequence"/>
</dbReference>
<reference evidence="1 2" key="1">
    <citation type="submission" date="2018-06" db="EMBL/GenBank/DDBJ databases">
        <authorList>
            <consortium name="Pathogen Informatics"/>
            <person name="Doyle S."/>
        </authorList>
    </citation>
    <scope>NUCLEOTIDE SEQUENCE [LARGE SCALE GENOMIC DNA]</scope>
    <source>
        <strain evidence="1 2">NCTC9645</strain>
    </source>
</reference>
<evidence type="ECO:0000313" key="1">
    <source>
        <dbReference type="EMBL" id="SQC88094.1"/>
    </source>
</evidence>
<dbReference type="EMBL" id="UASO01000010">
    <property type="protein sequence ID" value="SQC88094.1"/>
    <property type="molecule type" value="Genomic_DNA"/>
</dbReference>
<gene>
    <name evidence="1" type="ORF">NCTC9645_06235</name>
</gene>
<accession>A0A2X3IYR0</accession>
<sequence>MPGYGKAPTSKTPISRLLAGKYHVASFQMTCGKKPIAFFFGADFGFAQDPSTLIRSFILGNALYIE</sequence>